<comment type="caution">
    <text evidence="1">The sequence shown here is derived from an EMBL/GenBank/DDBJ whole genome shotgun (WGS) entry which is preliminary data.</text>
</comment>
<gene>
    <name evidence="1" type="ORF">AFUS01_LOCUS34841</name>
</gene>
<dbReference type="EMBL" id="CAJVCH010533668">
    <property type="protein sequence ID" value="CAG7824697.1"/>
    <property type="molecule type" value="Genomic_DNA"/>
</dbReference>
<evidence type="ECO:0000313" key="2">
    <source>
        <dbReference type="Proteomes" id="UP000708208"/>
    </source>
</evidence>
<name>A0A8J2PDC9_9HEXA</name>
<evidence type="ECO:0000313" key="1">
    <source>
        <dbReference type="EMBL" id="CAG7824697.1"/>
    </source>
</evidence>
<accession>A0A8J2PDC9</accession>
<sequence length="90" mass="9812">MKGKKNLYDYLCAEGATRSRSGYQKAKKVKAVLTLDSNATRGGDDMHNIGVGIYDLGKQQAALKLGVVFSLTSDLDIPPEQRKPTRTQAL</sequence>
<dbReference type="Proteomes" id="UP000708208">
    <property type="component" value="Unassembled WGS sequence"/>
</dbReference>
<keyword evidence="2" id="KW-1185">Reference proteome</keyword>
<reference evidence="1" key="1">
    <citation type="submission" date="2021-06" db="EMBL/GenBank/DDBJ databases">
        <authorList>
            <person name="Hodson N. C."/>
            <person name="Mongue J. A."/>
            <person name="Jaron S. K."/>
        </authorList>
    </citation>
    <scope>NUCLEOTIDE SEQUENCE</scope>
</reference>
<dbReference type="AlphaFoldDB" id="A0A8J2PDC9"/>
<protein>
    <submittedName>
        <fullName evidence="1">Uncharacterized protein</fullName>
    </submittedName>
</protein>
<organism evidence="1 2">
    <name type="scientific">Allacma fusca</name>
    <dbReference type="NCBI Taxonomy" id="39272"/>
    <lineage>
        <taxon>Eukaryota</taxon>
        <taxon>Metazoa</taxon>
        <taxon>Ecdysozoa</taxon>
        <taxon>Arthropoda</taxon>
        <taxon>Hexapoda</taxon>
        <taxon>Collembola</taxon>
        <taxon>Symphypleona</taxon>
        <taxon>Sminthuridae</taxon>
        <taxon>Allacma</taxon>
    </lineage>
</organism>
<proteinExistence type="predicted"/>